<reference evidence="2" key="1">
    <citation type="submission" date="2016-11" db="EMBL/GenBank/DDBJ databases">
        <authorList>
            <person name="Varghese N."/>
            <person name="Submissions S."/>
        </authorList>
    </citation>
    <scope>NUCLEOTIDE SEQUENCE [LARGE SCALE GENOMIC DNA]</scope>
    <source>
        <strain evidence="2">DSM 12395</strain>
    </source>
</reference>
<keyword evidence="2" id="KW-1185">Reference proteome</keyword>
<dbReference type="EMBL" id="FQUY01000014">
    <property type="protein sequence ID" value="SHF20581.1"/>
    <property type="molecule type" value="Genomic_DNA"/>
</dbReference>
<sequence>MVFPANKNFIFSLYFFKLLPPTGQDIFCLHTHQRGQKTAIAAIKPWQLFRPTH</sequence>
<proteinExistence type="predicted"/>
<protein>
    <submittedName>
        <fullName evidence="1">Uncharacterized protein</fullName>
    </submittedName>
</protein>
<organism evidence="1 2">
    <name type="scientific">Desulforamulus putei DSM 12395</name>
    <dbReference type="NCBI Taxonomy" id="1121429"/>
    <lineage>
        <taxon>Bacteria</taxon>
        <taxon>Bacillati</taxon>
        <taxon>Bacillota</taxon>
        <taxon>Clostridia</taxon>
        <taxon>Eubacteriales</taxon>
        <taxon>Peptococcaceae</taxon>
        <taxon>Desulforamulus</taxon>
    </lineage>
</organism>
<dbReference type="Proteomes" id="UP000184148">
    <property type="component" value="Unassembled WGS sequence"/>
</dbReference>
<evidence type="ECO:0000313" key="2">
    <source>
        <dbReference type="Proteomes" id="UP000184148"/>
    </source>
</evidence>
<dbReference type="AlphaFoldDB" id="A0A1M4ZRD7"/>
<name>A0A1M4ZRD7_9FIRM</name>
<evidence type="ECO:0000313" key="1">
    <source>
        <dbReference type="EMBL" id="SHF20581.1"/>
    </source>
</evidence>
<gene>
    <name evidence="1" type="ORF">SAMN02745133_02076</name>
</gene>
<accession>A0A1M4ZRD7</accession>